<keyword evidence="2" id="KW-0175">Coiled coil</keyword>
<feature type="signal peptide" evidence="4">
    <location>
        <begin position="1"/>
        <end position="34"/>
    </location>
</feature>
<proteinExistence type="predicted"/>
<dbReference type="Pfam" id="PF04650">
    <property type="entry name" value="YSIRK_signal"/>
    <property type="match status" value="1"/>
</dbReference>
<gene>
    <name evidence="8" type="ORF">G6Z83_05695</name>
</gene>
<dbReference type="Pfam" id="PF01378">
    <property type="entry name" value="IgG_binding_B"/>
    <property type="match status" value="2"/>
</dbReference>
<dbReference type="NCBIfam" id="TIGR01168">
    <property type="entry name" value="YSIRK_signal"/>
    <property type="match status" value="1"/>
</dbReference>
<evidence type="ECO:0000256" key="1">
    <source>
        <dbReference type="ARBA" id="ARBA00022729"/>
    </source>
</evidence>
<dbReference type="Pfam" id="PF17573">
    <property type="entry name" value="GA-like"/>
    <property type="match status" value="1"/>
</dbReference>
<reference evidence="8 9" key="1">
    <citation type="submission" date="2020-02" db="EMBL/GenBank/DDBJ databases">
        <title>Complete genome sequences of six Lactobacillus iners strains isolated from the human vagina.</title>
        <authorList>
            <person name="France M.T."/>
            <person name="Rutt L."/>
            <person name="Narina S."/>
            <person name="Arbaugh S."/>
            <person name="Humphrys M.S."/>
            <person name="Ma B."/>
            <person name="Hayward M.R."/>
            <person name="Relman D."/>
            <person name="Kwon D.S."/>
            <person name="Ravel J."/>
        </authorList>
    </citation>
    <scope>NUCLEOTIDE SEQUENCE [LARGE SCALE GENOMIC DNA]</scope>
    <source>
        <strain evidence="8 9">C0210C1</strain>
    </source>
</reference>
<dbReference type="SUPFAM" id="SSF46997">
    <property type="entry name" value="Bacterial immunoglobulin/albumin-binding domains"/>
    <property type="match status" value="1"/>
</dbReference>
<protein>
    <submittedName>
        <fullName evidence="8">YSIRK-type signal peptide-containing protein</fullName>
    </submittedName>
</protein>
<evidence type="ECO:0000256" key="2">
    <source>
        <dbReference type="SAM" id="Coils"/>
    </source>
</evidence>
<evidence type="ECO:0000256" key="4">
    <source>
        <dbReference type="SAM" id="SignalP"/>
    </source>
</evidence>
<dbReference type="EMBL" id="CP049228">
    <property type="protein sequence ID" value="QIH24163.1"/>
    <property type="molecule type" value="Genomic_DNA"/>
</dbReference>
<organism evidence="8 9">
    <name type="scientific">Lactobacillus iners</name>
    <dbReference type="NCBI Taxonomy" id="147802"/>
    <lineage>
        <taxon>Bacteria</taxon>
        <taxon>Bacillati</taxon>
        <taxon>Bacillota</taxon>
        <taxon>Bacilli</taxon>
        <taxon>Lactobacillales</taxon>
        <taxon>Lactobacillaceae</taxon>
        <taxon>Lactobacillus</taxon>
    </lineage>
</organism>
<dbReference type="InterPro" id="IPR035152">
    <property type="entry name" value="GA-like"/>
</dbReference>
<feature type="chain" id="PRO_5026197365" evidence="4">
    <location>
        <begin position="35"/>
        <end position="665"/>
    </location>
</feature>
<feature type="region of interest" description="Disordered" evidence="3">
    <location>
        <begin position="137"/>
        <end position="158"/>
    </location>
</feature>
<evidence type="ECO:0000259" key="5">
    <source>
        <dbReference type="Pfam" id="PF01378"/>
    </source>
</evidence>
<dbReference type="InterPro" id="IPR005877">
    <property type="entry name" value="YSIRK_signal_dom"/>
</dbReference>
<feature type="domain" description="GA-like" evidence="7">
    <location>
        <begin position="446"/>
        <end position="484"/>
    </location>
</feature>
<dbReference type="RefSeq" id="WP_006737800.1">
    <property type="nucleotide sequence ID" value="NZ_CP049228.1"/>
</dbReference>
<evidence type="ECO:0000256" key="3">
    <source>
        <dbReference type="SAM" id="MobiDB-lite"/>
    </source>
</evidence>
<feature type="coiled-coil region" evidence="2">
    <location>
        <begin position="171"/>
        <end position="275"/>
    </location>
</feature>
<feature type="domain" description="YSIRK Gram-positive signal peptide" evidence="6">
    <location>
        <begin position="5"/>
        <end position="25"/>
    </location>
</feature>
<dbReference type="Gene3D" id="3.10.20.10">
    <property type="match status" value="2"/>
</dbReference>
<dbReference type="Proteomes" id="UP000501676">
    <property type="component" value="Chromosome"/>
</dbReference>
<feature type="compositionally biased region" description="Basic and acidic residues" evidence="3">
    <location>
        <begin position="141"/>
        <end position="158"/>
    </location>
</feature>
<evidence type="ECO:0000313" key="9">
    <source>
        <dbReference type="Proteomes" id="UP000501676"/>
    </source>
</evidence>
<evidence type="ECO:0000259" key="6">
    <source>
        <dbReference type="Pfam" id="PF04650"/>
    </source>
</evidence>
<dbReference type="InterPro" id="IPR000724">
    <property type="entry name" value="IgG-bd_B"/>
</dbReference>
<dbReference type="SUPFAM" id="SSF57997">
    <property type="entry name" value="Tropomyosin"/>
    <property type="match status" value="1"/>
</dbReference>
<feature type="domain" description="IgG-binding B" evidence="5">
    <location>
        <begin position="369"/>
        <end position="428"/>
    </location>
</feature>
<evidence type="ECO:0000259" key="7">
    <source>
        <dbReference type="Pfam" id="PF17573"/>
    </source>
</evidence>
<accession>A0A6G7B9J2</accession>
<dbReference type="InterPro" id="IPR009063">
    <property type="entry name" value="Ig/albumin-bd_sf"/>
</dbReference>
<name>A0A6G7B9J2_9LACO</name>
<feature type="domain" description="IgG-binding B" evidence="5">
    <location>
        <begin position="286"/>
        <end position="347"/>
    </location>
</feature>
<dbReference type="AlphaFoldDB" id="A0A6G7B9J2"/>
<keyword evidence="1 4" id="KW-0732">Signal</keyword>
<sequence length="665" mass="72568">MKKERLDKFSIRKLTVGAASVLIGVAFGATTVSAAPTVPQAPATGQQAAEVTELKDVKFTFKMGDKSATTEPVTVYVTKDGHYGFENDAAKCKSTAAQIVSAFLDKVTDNDIKNAEGVAYPEKINAGENTVEVAAKPASNKVEHSDADLQKEAEKKADELTNSPAFFKAELKDAEHDLQVAKDTVAQAEQEGSLSQEEMAKLQDDVAKAEAKVNELKNSSAFVEVQLKDAEHELEVAKDAVAQAEQEGGLSQEEMGKLQDEVAKAEAKVNELKAKVTPEPKPEPKPEETTYHFQYDDKKGTSIRQDYAAASQDAAEMHFTEYAIANGLDLDYQYLSYDAASHTFVYKDFESKKGEPEVQPELPVAPMPKTVYHFQYDDKKGTSIRQDFAAVNKEIAEMHFKEYATESGLVLDDAHFAYNEANQTFVYKDFESEKGEPEVLPVPAADVLAEAKNVAHAEFTKAGITGKIFHDAIDAAKTVEGLQAYVAETLKAHKTVEPVTPTPAPVVSGETGIGYLNLDMLSDGFTGTLYVPVVGKDVNCKVRLLDDAGKYTNDYVVTDTTVKALASKVVNGVTFYKVAENRWIPAKFAEVLSDKEVAFKGVAKTFVKGHANYAVAMLDADGKYTGKFLKQGSSFKVFAKKVINGHLCYRLGTQAQWVPARFLVF</sequence>
<evidence type="ECO:0000313" key="8">
    <source>
        <dbReference type="EMBL" id="QIH24163.1"/>
    </source>
</evidence>
<dbReference type="Gene3D" id="1.20.5.170">
    <property type="match status" value="1"/>
</dbReference>
<dbReference type="Gene3D" id="1.10.8.40">
    <property type="entry name" value="Albumin-binding domain"/>
    <property type="match status" value="1"/>
</dbReference>